<comment type="caution">
    <text evidence="3">The sequence shown here is derived from an EMBL/GenBank/DDBJ whole genome shotgun (WGS) entry which is preliminary data.</text>
</comment>
<evidence type="ECO:0000259" key="2">
    <source>
        <dbReference type="Pfam" id="PF02120"/>
    </source>
</evidence>
<dbReference type="Pfam" id="PF02120">
    <property type="entry name" value="Flg_hook"/>
    <property type="match status" value="1"/>
</dbReference>
<sequence>MFALQLTETPVATGAKTLRAPEAIPAPGGAVMPDFQTFLGQARGAVQGTGPLAEAGPVVPGEGVLALPIERLPRTGTRTALTGHPPTIAGDLPAQPVDGTAAGQAGPDLDAALPRAADLPATALPEGQPVADDMEHSPTQWVEHQEAVPARALSPDKGTGHEAQLPDLSPSAIPDDGPPQPTSGIPSGPTPIDVTEVPGETARTPVDETSEEIGLPEQGNTETETLPDLTGDLTDASSADLSRDADDLGQDSVIPLAAVTEQVALRRAAGDIAAQTQSLPEGTDARAQTPADALPRPLQMEQPVGEAAFTRVLTEVSIATAPAPTPAQSAQQGASPVPVQTQIPLDLSQPDWADRLVEDVSLQALGRGDTLTLTLTPERLGTMQVRLEMLDGQTHVHFITDTPEAARLLTEAQSRLADLMSRAGVDLGSQSASTGQGGQQNDRPSQGAPIQDGLPVAPQESGAEAVLAASRPAAPVSRSTVDVVA</sequence>
<feature type="compositionally biased region" description="Low complexity" evidence="1">
    <location>
        <begin position="463"/>
        <end position="478"/>
    </location>
</feature>
<dbReference type="PANTHER" id="PTHR37533">
    <property type="entry name" value="FLAGELLAR HOOK-LENGTH CONTROL PROTEIN"/>
    <property type="match status" value="1"/>
</dbReference>
<name>A0ABQ1LFK1_9RHOB</name>
<dbReference type="InterPro" id="IPR052563">
    <property type="entry name" value="FliK"/>
</dbReference>
<dbReference type="CDD" id="cd17470">
    <property type="entry name" value="T3SS_Flik_C"/>
    <property type="match status" value="1"/>
</dbReference>
<feature type="domain" description="Flagellar hook-length control protein-like C-terminal" evidence="2">
    <location>
        <begin position="366"/>
        <end position="440"/>
    </location>
</feature>
<organism evidence="3 4">
    <name type="scientific">Marivita lacus</name>
    <dbReference type="NCBI Taxonomy" id="1323742"/>
    <lineage>
        <taxon>Bacteria</taxon>
        <taxon>Pseudomonadati</taxon>
        <taxon>Pseudomonadota</taxon>
        <taxon>Alphaproteobacteria</taxon>
        <taxon>Rhodobacterales</taxon>
        <taxon>Roseobacteraceae</taxon>
        <taxon>Marivita</taxon>
    </lineage>
</organism>
<dbReference type="InterPro" id="IPR038610">
    <property type="entry name" value="FliK-like_C_sf"/>
</dbReference>
<reference evidence="4" key="1">
    <citation type="journal article" date="2019" name="Int. J. Syst. Evol. Microbiol.">
        <title>The Global Catalogue of Microorganisms (GCM) 10K type strain sequencing project: providing services to taxonomists for standard genome sequencing and annotation.</title>
        <authorList>
            <consortium name="The Broad Institute Genomics Platform"/>
            <consortium name="The Broad Institute Genome Sequencing Center for Infectious Disease"/>
            <person name="Wu L."/>
            <person name="Ma J."/>
        </authorList>
    </citation>
    <scope>NUCLEOTIDE SEQUENCE [LARGE SCALE GENOMIC DNA]</scope>
    <source>
        <strain evidence="4">CGMCC 1.12478</strain>
    </source>
</reference>
<dbReference type="PANTHER" id="PTHR37533:SF2">
    <property type="entry name" value="FLAGELLAR HOOK-LENGTH CONTROL PROTEIN"/>
    <property type="match status" value="1"/>
</dbReference>
<feature type="region of interest" description="Disordered" evidence="1">
    <location>
        <begin position="427"/>
        <end position="485"/>
    </location>
</feature>
<dbReference type="Proteomes" id="UP000645462">
    <property type="component" value="Unassembled WGS sequence"/>
</dbReference>
<proteinExistence type="predicted"/>
<evidence type="ECO:0000313" key="4">
    <source>
        <dbReference type="Proteomes" id="UP000645462"/>
    </source>
</evidence>
<accession>A0ABQ1LFK1</accession>
<gene>
    <name evidence="3" type="ORF">GCM10011363_43870</name>
</gene>
<evidence type="ECO:0000256" key="1">
    <source>
        <dbReference type="SAM" id="MobiDB-lite"/>
    </source>
</evidence>
<dbReference type="Gene3D" id="3.30.750.140">
    <property type="match status" value="1"/>
</dbReference>
<protein>
    <recommendedName>
        <fullName evidence="2">Flagellar hook-length control protein-like C-terminal domain-containing protein</fullName>
    </recommendedName>
</protein>
<evidence type="ECO:0000313" key="3">
    <source>
        <dbReference type="EMBL" id="GGC22547.1"/>
    </source>
</evidence>
<dbReference type="InterPro" id="IPR021136">
    <property type="entry name" value="Flagellar_hook_control-like_C"/>
</dbReference>
<dbReference type="EMBL" id="BMFC01000023">
    <property type="protein sequence ID" value="GGC22547.1"/>
    <property type="molecule type" value="Genomic_DNA"/>
</dbReference>
<feature type="region of interest" description="Disordered" evidence="1">
    <location>
        <begin position="153"/>
        <end position="246"/>
    </location>
</feature>
<keyword evidence="4" id="KW-1185">Reference proteome</keyword>
<feature type="region of interest" description="Disordered" evidence="1">
    <location>
        <begin position="87"/>
        <end position="108"/>
    </location>
</feature>